<feature type="transmembrane region" description="Helical" evidence="8">
    <location>
        <begin position="14"/>
        <end position="32"/>
    </location>
</feature>
<name>A0ABP7MKW6_9BACT</name>
<evidence type="ECO:0000256" key="6">
    <source>
        <dbReference type="ARBA" id="ARBA00022989"/>
    </source>
</evidence>
<organism evidence="9 10">
    <name type="scientific">Hymenobacter algoricola</name>
    <dbReference type="NCBI Taxonomy" id="486267"/>
    <lineage>
        <taxon>Bacteria</taxon>
        <taxon>Pseudomonadati</taxon>
        <taxon>Bacteroidota</taxon>
        <taxon>Cytophagia</taxon>
        <taxon>Cytophagales</taxon>
        <taxon>Hymenobacteraceae</taxon>
        <taxon>Hymenobacter</taxon>
    </lineage>
</organism>
<dbReference type="Pfam" id="PF09721">
    <property type="entry name" value="Exosortase_EpsH"/>
    <property type="match status" value="1"/>
</dbReference>
<evidence type="ECO:0000256" key="4">
    <source>
        <dbReference type="ARBA" id="ARBA00022692"/>
    </source>
</evidence>
<keyword evidence="3" id="KW-0645">Protease</keyword>
<dbReference type="NCBIfam" id="TIGR04178">
    <property type="entry name" value="exo_archaeo"/>
    <property type="match status" value="1"/>
</dbReference>
<evidence type="ECO:0000256" key="3">
    <source>
        <dbReference type="ARBA" id="ARBA00022670"/>
    </source>
</evidence>
<evidence type="ECO:0000256" key="2">
    <source>
        <dbReference type="ARBA" id="ARBA00022475"/>
    </source>
</evidence>
<feature type="transmembrane region" description="Helical" evidence="8">
    <location>
        <begin position="113"/>
        <end position="131"/>
    </location>
</feature>
<dbReference type="RefSeq" id="WP_345110144.1">
    <property type="nucleotide sequence ID" value="NZ_BAABDH010000015.1"/>
</dbReference>
<feature type="transmembrane region" description="Helical" evidence="8">
    <location>
        <begin position="85"/>
        <end position="106"/>
    </location>
</feature>
<evidence type="ECO:0000313" key="10">
    <source>
        <dbReference type="Proteomes" id="UP001499909"/>
    </source>
</evidence>
<dbReference type="InterPro" id="IPR019127">
    <property type="entry name" value="Exosortase"/>
</dbReference>
<dbReference type="EMBL" id="BAABDH010000015">
    <property type="protein sequence ID" value="GAA3923330.1"/>
    <property type="molecule type" value="Genomic_DNA"/>
</dbReference>
<evidence type="ECO:0000256" key="1">
    <source>
        <dbReference type="ARBA" id="ARBA00004651"/>
    </source>
</evidence>
<feature type="transmembrane region" description="Helical" evidence="8">
    <location>
        <begin position="151"/>
        <end position="169"/>
    </location>
</feature>
<keyword evidence="5" id="KW-0378">Hydrolase</keyword>
<evidence type="ECO:0000256" key="5">
    <source>
        <dbReference type="ARBA" id="ARBA00022801"/>
    </source>
</evidence>
<dbReference type="InterPro" id="IPR026392">
    <property type="entry name" value="Exo/Archaeosortase_dom"/>
</dbReference>
<dbReference type="Proteomes" id="UP001499909">
    <property type="component" value="Unassembled WGS sequence"/>
</dbReference>
<evidence type="ECO:0000313" key="9">
    <source>
        <dbReference type="EMBL" id="GAA3923330.1"/>
    </source>
</evidence>
<dbReference type="NCBIfam" id="NF046081">
    <property type="entry name" value="exosort_XrtX"/>
    <property type="match status" value="1"/>
</dbReference>
<comment type="caution">
    <text evidence="9">The sequence shown here is derived from an EMBL/GenBank/DDBJ whole genome shotgun (WGS) entry which is preliminary data.</text>
</comment>
<comment type="subcellular location">
    <subcellularLocation>
        <location evidence="1">Cell membrane</location>
        <topology evidence="1">Multi-pass membrane protein</topology>
    </subcellularLocation>
</comment>
<evidence type="ECO:0000256" key="8">
    <source>
        <dbReference type="SAM" id="Phobius"/>
    </source>
</evidence>
<keyword evidence="4 8" id="KW-0812">Transmembrane</keyword>
<protein>
    <submittedName>
        <fullName evidence="9">Archaeosortase/exosortase family protein</fullName>
    </submittedName>
</protein>
<accession>A0ABP7MKW6</accession>
<feature type="transmembrane region" description="Helical" evidence="8">
    <location>
        <begin position="44"/>
        <end position="65"/>
    </location>
</feature>
<proteinExistence type="predicted"/>
<keyword evidence="2" id="KW-1003">Cell membrane</keyword>
<keyword evidence="10" id="KW-1185">Reference proteome</keyword>
<evidence type="ECO:0000256" key="7">
    <source>
        <dbReference type="ARBA" id="ARBA00023136"/>
    </source>
</evidence>
<reference evidence="10" key="1">
    <citation type="journal article" date="2019" name="Int. J. Syst. Evol. Microbiol.">
        <title>The Global Catalogue of Microorganisms (GCM) 10K type strain sequencing project: providing services to taxonomists for standard genome sequencing and annotation.</title>
        <authorList>
            <consortium name="The Broad Institute Genomics Platform"/>
            <consortium name="The Broad Institute Genome Sequencing Center for Infectious Disease"/>
            <person name="Wu L."/>
            <person name="Ma J."/>
        </authorList>
    </citation>
    <scope>NUCLEOTIDE SEQUENCE [LARGE SCALE GENOMIC DNA]</scope>
    <source>
        <strain evidence="10">JCM 17214</strain>
    </source>
</reference>
<gene>
    <name evidence="9" type="ORF">GCM10022406_06940</name>
</gene>
<keyword evidence="6 8" id="KW-1133">Transmembrane helix</keyword>
<sequence length="188" mass="20657">MPAVSPASLPPSSIRRFLLVAVALYGLWFFGYERWLAVDGRLDAALSANITAASAFALRLFGFAAAVDAQDPYMVLLNGQPVVHVGNPCNGLILYALFAGFVLAFPGPVRRKLWFIPLGMAAIYLLNIIRVGGLALNHLYYHESVEFNHHYTFTFVVYACIFLLWMLWARRLAGPPPGSADHSAPAYA</sequence>
<keyword evidence="7 8" id="KW-0472">Membrane</keyword>